<proteinExistence type="predicted"/>
<organism evidence="2 3">
    <name type="scientific">Bondarzewia mesenterica</name>
    <dbReference type="NCBI Taxonomy" id="1095465"/>
    <lineage>
        <taxon>Eukaryota</taxon>
        <taxon>Fungi</taxon>
        <taxon>Dikarya</taxon>
        <taxon>Basidiomycota</taxon>
        <taxon>Agaricomycotina</taxon>
        <taxon>Agaricomycetes</taxon>
        <taxon>Russulales</taxon>
        <taxon>Bondarzewiaceae</taxon>
        <taxon>Bondarzewia</taxon>
    </lineage>
</organism>
<sequence>MPPSSHAPQFTGNYGDKMIPFIGGGSLTIGPSQSSRGLEPPYQVYEGLQENPMPTMIEGYHIPTVHYDNPWQQLPDTAYPLPTSYYGGPIHGGHHPMIAAGDLSQYMEGIPLAAVPPFYGNMYRHGVHAHHHPYTPMPTIAPPLLVPALQNTPLVPTATAGDAIQSGIRNEAEGLPDIHHQPSEAQALPINNLTSENDIDEEYLLAGAPSPDTVQLSAGGHGTAPQAIVIQNAPGSRRSATETATKERSVARQTRPVIGRVSTWLAGRTSLIPQSTMNYASLEFVPSLHRSMLSGNFEDEVHGFMSGGSHLPNSSQPSGGFDPPYQVYEGLLENPTPTVIEGYHIHMMHHADPWQQPLDAAYPLPTAYYGGPIHDPMDGELSQYMARILPAHHYPYIPMPIIAPPPLAPSLQETPPVLDVTATPGVTIRSGIRYEHNKTKDLPGIQVLPHNNFTSETRNDEESLVAYAPSPEIVQLSAGGHSATPSAMTSQDIPKSWRSATRRAMKERRHRGANTPSSWACFHLACRKKGEPLYFASTGVVKREVTETKKEGMEEQLTRGTPGMNDRLALRLDREPLQRTACGSELADENLPFAPPSPAPPPSPASKMSCTHQDLQSYTVRFSLPVFNVFRIDLTLSDR</sequence>
<name>A0A4S4L1V8_9AGAM</name>
<dbReference type="AlphaFoldDB" id="A0A4S4L1V8"/>
<feature type="region of interest" description="Disordered" evidence="1">
    <location>
        <begin position="588"/>
        <end position="610"/>
    </location>
</feature>
<dbReference type="EMBL" id="SGPL01001041">
    <property type="protein sequence ID" value="THH05195.1"/>
    <property type="molecule type" value="Genomic_DNA"/>
</dbReference>
<accession>A0A4S4L1V8</accession>
<keyword evidence="3" id="KW-1185">Reference proteome</keyword>
<reference evidence="2 3" key="1">
    <citation type="submission" date="2019-02" db="EMBL/GenBank/DDBJ databases">
        <title>Genome sequencing of the rare red list fungi Bondarzewia mesenterica.</title>
        <authorList>
            <person name="Buettner E."/>
            <person name="Kellner H."/>
        </authorList>
    </citation>
    <scope>NUCLEOTIDE SEQUENCE [LARGE SCALE GENOMIC DNA]</scope>
    <source>
        <strain evidence="2 3">DSM 108281</strain>
    </source>
</reference>
<protein>
    <submittedName>
        <fullName evidence="2">Uncharacterized protein</fullName>
    </submittedName>
</protein>
<dbReference type="Proteomes" id="UP000310158">
    <property type="component" value="Unassembled WGS sequence"/>
</dbReference>
<evidence type="ECO:0000313" key="3">
    <source>
        <dbReference type="Proteomes" id="UP000310158"/>
    </source>
</evidence>
<evidence type="ECO:0000313" key="2">
    <source>
        <dbReference type="EMBL" id="THH05195.1"/>
    </source>
</evidence>
<feature type="compositionally biased region" description="Pro residues" evidence="1">
    <location>
        <begin position="593"/>
        <end position="604"/>
    </location>
</feature>
<gene>
    <name evidence="2" type="ORF">EW146_g9968</name>
</gene>
<comment type="caution">
    <text evidence="2">The sequence shown here is derived from an EMBL/GenBank/DDBJ whole genome shotgun (WGS) entry which is preliminary data.</text>
</comment>
<evidence type="ECO:0000256" key="1">
    <source>
        <dbReference type="SAM" id="MobiDB-lite"/>
    </source>
</evidence>